<sequence>MVEYNQNLMRLGALFCMIYLWSNTIAWAQTNVELEVECFTDDMVTVATLDTTYLYPWNKRVLASVHAFLSLEKGNHDVMILVTMPKGKPVFVEVSSRPQLKKETTDHLIRRIEALSRPPRSKLTEYAYLIEAKVGKGCEDPQLKFLPKVALPEEKVQAQFEAADLKGKSELFQNWVIEDVMPVLAFYEDSIHTQLKGVNAIGNILREKKFLEKSSKELTIENSDYWRATMEIESGNGLVILSKICIHVANGEFDLAKRYLNIAQAFPEQNSMALNFYYQFDFRMEWLFDDIREEVRIGKQFQFEGDFESAALHFEEQLNVLPKCAAFNYERYYSRSLLISEYSPEDIIQLWKDCNEAVYACDPLFNMNVPARNSKDLYLMSKRHEINLLFDNQVSIEDNILEYADIALDLEVYGFAAHMYWLIIGNKPDEFPERDILAHYLYCLEKLGDTENITSFEEEYTRQKFKKIERERKQAMEKSSVYSRSLGIQNKTPNGRHPKGGKKNKGHDKHN</sequence>
<gene>
    <name evidence="2" type="ORF">AsAng_0029040</name>
</gene>
<dbReference type="Proteomes" id="UP001060919">
    <property type="component" value="Chromosome"/>
</dbReference>
<evidence type="ECO:0000313" key="3">
    <source>
        <dbReference type="Proteomes" id="UP001060919"/>
    </source>
</evidence>
<feature type="compositionally biased region" description="Polar residues" evidence="1">
    <location>
        <begin position="480"/>
        <end position="493"/>
    </location>
</feature>
<dbReference type="EMBL" id="AP026867">
    <property type="protein sequence ID" value="BDS12189.1"/>
    <property type="molecule type" value="Genomic_DNA"/>
</dbReference>
<evidence type="ECO:0000256" key="1">
    <source>
        <dbReference type="SAM" id="MobiDB-lite"/>
    </source>
</evidence>
<organism evidence="2 3">
    <name type="scientific">Aureispira anguillae</name>
    <dbReference type="NCBI Taxonomy" id="2864201"/>
    <lineage>
        <taxon>Bacteria</taxon>
        <taxon>Pseudomonadati</taxon>
        <taxon>Bacteroidota</taxon>
        <taxon>Saprospiria</taxon>
        <taxon>Saprospirales</taxon>
        <taxon>Saprospiraceae</taxon>
        <taxon>Aureispira</taxon>
    </lineage>
</organism>
<proteinExistence type="predicted"/>
<evidence type="ECO:0000313" key="2">
    <source>
        <dbReference type="EMBL" id="BDS12189.1"/>
    </source>
</evidence>
<accession>A0A916DRZ9</accession>
<keyword evidence="3" id="KW-1185">Reference proteome</keyword>
<name>A0A916DRZ9_9BACT</name>
<dbReference type="AlphaFoldDB" id="A0A916DRZ9"/>
<dbReference type="KEGG" id="aup:AsAng_0029040"/>
<protein>
    <submittedName>
        <fullName evidence="2">Uncharacterized protein</fullName>
    </submittedName>
</protein>
<feature type="compositionally biased region" description="Basic residues" evidence="1">
    <location>
        <begin position="494"/>
        <end position="511"/>
    </location>
</feature>
<feature type="region of interest" description="Disordered" evidence="1">
    <location>
        <begin position="471"/>
        <end position="511"/>
    </location>
</feature>
<reference evidence="2" key="1">
    <citation type="submission" date="2022-09" db="EMBL/GenBank/DDBJ databases">
        <title>Aureispira anguillicida sp. nov., isolated from Leptocephalus of Japanese eel Anguilla japonica.</title>
        <authorList>
            <person name="Yuasa K."/>
            <person name="Mekata T."/>
            <person name="Ikunari K."/>
        </authorList>
    </citation>
    <scope>NUCLEOTIDE SEQUENCE</scope>
    <source>
        <strain evidence="2">EL160426</strain>
    </source>
</reference>